<evidence type="ECO:0000313" key="2">
    <source>
        <dbReference type="EMBL" id="CAL8128001.1"/>
    </source>
</evidence>
<reference evidence="2 3" key="1">
    <citation type="submission" date="2024-08" db="EMBL/GenBank/DDBJ databases">
        <authorList>
            <person name="Cucini C."/>
            <person name="Frati F."/>
        </authorList>
    </citation>
    <scope>NUCLEOTIDE SEQUENCE [LARGE SCALE GENOMIC DNA]</scope>
</reference>
<evidence type="ECO:0000313" key="3">
    <source>
        <dbReference type="Proteomes" id="UP001642540"/>
    </source>
</evidence>
<protein>
    <submittedName>
        <fullName evidence="2">Uncharacterized protein</fullName>
    </submittedName>
</protein>
<organism evidence="2 3">
    <name type="scientific">Orchesella dallaii</name>
    <dbReference type="NCBI Taxonomy" id="48710"/>
    <lineage>
        <taxon>Eukaryota</taxon>
        <taxon>Metazoa</taxon>
        <taxon>Ecdysozoa</taxon>
        <taxon>Arthropoda</taxon>
        <taxon>Hexapoda</taxon>
        <taxon>Collembola</taxon>
        <taxon>Entomobryomorpha</taxon>
        <taxon>Entomobryoidea</taxon>
        <taxon>Orchesellidae</taxon>
        <taxon>Orchesellinae</taxon>
        <taxon>Orchesella</taxon>
    </lineage>
</organism>
<gene>
    <name evidence="2" type="ORF">ODALV1_LOCUS22044</name>
</gene>
<proteinExistence type="predicted"/>
<evidence type="ECO:0000256" key="1">
    <source>
        <dbReference type="SAM" id="MobiDB-lite"/>
    </source>
</evidence>
<sequence length="114" mass="12630">MDNWDQQVMNSPAGGNIVCGELHEQAEQQDISQQMQDGHNQMQGPQQQMGPPPQQRWTPTSTANGSRSPTRKGMQFAPQQMPPPQQQQLPMPQSQQMQEHAAPPSAAAKLISFD</sequence>
<feature type="compositionally biased region" description="Polar residues" evidence="1">
    <location>
        <begin position="56"/>
        <end position="68"/>
    </location>
</feature>
<comment type="caution">
    <text evidence="2">The sequence shown here is derived from an EMBL/GenBank/DDBJ whole genome shotgun (WGS) entry which is preliminary data.</text>
</comment>
<name>A0ABP1RGZ0_9HEXA</name>
<feature type="region of interest" description="Disordered" evidence="1">
    <location>
        <begin position="1"/>
        <end position="114"/>
    </location>
</feature>
<feature type="compositionally biased region" description="Polar residues" evidence="1">
    <location>
        <begin position="28"/>
        <end position="40"/>
    </location>
</feature>
<keyword evidence="3" id="KW-1185">Reference proteome</keyword>
<dbReference type="Proteomes" id="UP001642540">
    <property type="component" value="Unassembled WGS sequence"/>
</dbReference>
<feature type="compositionally biased region" description="Polar residues" evidence="1">
    <location>
        <begin position="1"/>
        <end position="10"/>
    </location>
</feature>
<feature type="compositionally biased region" description="Low complexity" evidence="1">
    <location>
        <begin position="86"/>
        <end position="98"/>
    </location>
</feature>
<accession>A0ABP1RGZ0</accession>
<dbReference type="EMBL" id="CAXLJM020000072">
    <property type="protein sequence ID" value="CAL8128001.1"/>
    <property type="molecule type" value="Genomic_DNA"/>
</dbReference>